<feature type="transmembrane region" description="Helical" evidence="1">
    <location>
        <begin position="119"/>
        <end position="145"/>
    </location>
</feature>
<keyword evidence="1" id="KW-0472">Membrane</keyword>
<dbReference type="AlphaFoldDB" id="A0ABD6CAC1"/>
<evidence type="ECO:0000313" key="3">
    <source>
        <dbReference type="Proteomes" id="UP001597119"/>
    </source>
</evidence>
<feature type="transmembrane region" description="Helical" evidence="1">
    <location>
        <begin position="78"/>
        <end position="98"/>
    </location>
</feature>
<protein>
    <submittedName>
        <fullName evidence="2">Uncharacterized protein</fullName>
    </submittedName>
</protein>
<feature type="transmembrane region" description="Helical" evidence="1">
    <location>
        <begin position="27"/>
        <end position="46"/>
    </location>
</feature>
<keyword evidence="3" id="KW-1185">Reference proteome</keyword>
<dbReference type="EMBL" id="JBHUDJ010000003">
    <property type="protein sequence ID" value="MFD1586829.1"/>
    <property type="molecule type" value="Genomic_DNA"/>
</dbReference>
<sequence>MTDELLTRHAERFLAALVYPLTTGRRAAVATVGAVLTYVVLVLSAFPGYTVQMLETSLAYADDAVLALTANTYASTGWVGVGLMVAYSMLTGVALVVAGTQLRTQRRAGAGGLTSLVPALVASGCASCGTGVLGLLGFAGAVAILPFEGNLLRLGGILLLVGYLARTGDPRTCAVPSADG</sequence>
<reference evidence="2 3" key="1">
    <citation type="journal article" date="2019" name="Int. J. Syst. Evol. Microbiol.">
        <title>The Global Catalogue of Microorganisms (GCM) 10K type strain sequencing project: providing services to taxonomists for standard genome sequencing and annotation.</title>
        <authorList>
            <consortium name="The Broad Institute Genomics Platform"/>
            <consortium name="The Broad Institute Genome Sequencing Center for Infectious Disease"/>
            <person name="Wu L."/>
            <person name="Ma J."/>
        </authorList>
    </citation>
    <scope>NUCLEOTIDE SEQUENCE [LARGE SCALE GENOMIC DNA]</scope>
    <source>
        <strain evidence="2 3">CGMCC 1.12125</strain>
    </source>
</reference>
<evidence type="ECO:0000256" key="1">
    <source>
        <dbReference type="SAM" id="Phobius"/>
    </source>
</evidence>
<name>A0ABD6CAC1_9EURY</name>
<dbReference type="RefSeq" id="WP_247375931.1">
    <property type="nucleotide sequence ID" value="NZ_JALLGV010000001.1"/>
</dbReference>
<keyword evidence="1" id="KW-0812">Transmembrane</keyword>
<gene>
    <name evidence="2" type="ORF">ACFR9U_07530</name>
</gene>
<organism evidence="2 3">
    <name type="scientific">Halorientalis brevis</name>
    <dbReference type="NCBI Taxonomy" id="1126241"/>
    <lineage>
        <taxon>Archaea</taxon>
        <taxon>Methanobacteriati</taxon>
        <taxon>Methanobacteriota</taxon>
        <taxon>Stenosarchaea group</taxon>
        <taxon>Halobacteria</taxon>
        <taxon>Halobacteriales</taxon>
        <taxon>Haloarculaceae</taxon>
        <taxon>Halorientalis</taxon>
    </lineage>
</organism>
<proteinExistence type="predicted"/>
<comment type="caution">
    <text evidence="2">The sequence shown here is derived from an EMBL/GenBank/DDBJ whole genome shotgun (WGS) entry which is preliminary data.</text>
</comment>
<feature type="transmembrane region" description="Helical" evidence="1">
    <location>
        <begin position="151"/>
        <end position="168"/>
    </location>
</feature>
<accession>A0ABD6CAC1</accession>
<dbReference type="Proteomes" id="UP001597119">
    <property type="component" value="Unassembled WGS sequence"/>
</dbReference>
<keyword evidence="1" id="KW-1133">Transmembrane helix</keyword>
<evidence type="ECO:0000313" key="2">
    <source>
        <dbReference type="EMBL" id="MFD1586829.1"/>
    </source>
</evidence>